<dbReference type="InterPro" id="IPR011577">
    <property type="entry name" value="Cyt_b561_bac/Ni-Hgenase"/>
</dbReference>
<dbReference type="EMBL" id="PIQH01000007">
    <property type="protein sequence ID" value="RUO79873.1"/>
    <property type="molecule type" value="Genomic_DNA"/>
</dbReference>
<dbReference type="PANTHER" id="PTHR30529:SF1">
    <property type="entry name" value="CYTOCHROME B561 HOMOLOG 2"/>
    <property type="match status" value="1"/>
</dbReference>
<sequence>MLWRNSSQVYGLVAVLFHWLSALAIYGLFFLGWWMLTLTYYDQWYHLGPWWHKSIGVLLLLATLLRVLWKLINPSPVLEGGRWERIGARFGHLLLYLLLFVVLISGYLIPTAEGEGIAVFDSITFPPFFSGLTYDSTLIGKIHWYSAVILVILSLGHALFAIKHHWFDQRDTLLRIFAKQRRKS</sequence>
<dbReference type="GO" id="GO:0046872">
    <property type="term" value="F:metal ion binding"/>
    <property type="evidence" value="ECO:0007669"/>
    <property type="project" value="UniProtKB-KW"/>
</dbReference>
<proteinExistence type="inferred from homology"/>
<evidence type="ECO:0000313" key="15">
    <source>
        <dbReference type="EMBL" id="RUO79873.1"/>
    </source>
</evidence>
<evidence type="ECO:0000256" key="2">
    <source>
        <dbReference type="ARBA" id="ARBA00004651"/>
    </source>
</evidence>
<dbReference type="InterPro" id="IPR016174">
    <property type="entry name" value="Di-haem_cyt_TM"/>
</dbReference>
<keyword evidence="3" id="KW-0813">Transport</keyword>
<protein>
    <submittedName>
        <fullName evidence="15">Cytochrome b</fullName>
    </submittedName>
</protein>
<keyword evidence="8" id="KW-0249">Electron transport</keyword>
<dbReference type="GO" id="GO:0009055">
    <property type="term" value="F:electron transfer activity"/>
    <property type="evidence" value="ECO:0007669"/>
    <property type="project" value="InterPro"/>
</dbReference>
<evidence type="ECO:0000256" key="9">
    <source>
        <dbReference type="ARBA" id="ARBA00022989"/>
    </source>
</evidence>
<feature type="transmembrane region" description="Helical" evidence="13">
    <location>
        <begin position="50"/>
        <end position="69"/>
    </location>
</feature>
<dbReference type="GO" id="GO:0020037">
    <property type="term" value="F:heme binding"/>
    <property type="evidence" value="ECO:0007669"/>
    <property type="project" value="TreeGrafter"/>
</dbReference>
<dbReference type="GO" id="GO:0005886">
    <property type="term" value="C:plasma membrane"/>
    <property type="evidence" value="ECO:0007669"/>
    <property type="project" value="UniProtKB-SubCell"/>
</dbReference>
<dbReference type="AlphaFoldDB" id="A0A432ZPR4"/>
<comment type="similarity">
    <text evidence="12">Belongs to the cytochrome b561 family.</text>
</comment>
<dbReference type="SUPFAM" id="SSF81342">
    <property type="entry name" value="Transmembrane di-heme cytochromes"/>
    <property type="match status" value="1"/>
</dbReference>
<evidence type="ECO:0000256" key="1">
    <source>
        <dbReference type="ARBA" id="ARBA00001970"/>
    </source>
</evidence>
<keyword evidence="10" id="KW-0408">Iron</keyword>
<feature type="transmembrane region" description="Helical" evidence="13">
    <location>
        <begin position="142"/>
        <end position="162"/>
    </location>
</feature>
<dbReference type="Pfam" id="PF01292">
    <property type="entry name" value="Ni_hydr_CYTB"/>
    <property type="match status" value="1"/>
</dbReference>
<dbReference type="OrthoDB" id="9793784at2"/>
<feature type="domain" description="Cytochrome b561 bacterial/Ni-hydrogenase" evidence="14">
    <location>
        <begin position="9"/>
        <end position="177"/>
    </location>
</feature>
<evidence type="ECO:0000256" key="6">
    <source>
        <dbReference type="ARBA" id="ARBA00022692"/>
    </source>
</evidence>
<accession>A0A432ZPR4</accession>
<evidence type="ECO:0000256" key="4">
    <source>
        <dbReference type="ARBA" id="ARBA00022475"/>
    </source>
</evidence>
<evidence type="ECO:0000313" key="16">
    <source>
        <dbReference type="Proteomes" id="UP000287996"/>
    </source>
</evidence>
<evidence type="ECO:0000256" key="3">
    <source>
        <dbReference type="ARBA" id="ARBA00022448"/>
    </source>
</evidence>
<evidence type="ECO:0000256" key="13">
    <source>
        <dbReference type="SAM" id="Phobius"/>
    </source>
</evidence>
<keyword evidence="16" id="KW-1185">Reference proteome</keyword>
<organism evidence="15 16">
    <name type="scientific">Idiomarina tyrosinivorans</name>
    <dbReference type="NCBI Taxonomy" id="1445662"/>
    <lineage>
        <taxon>Bacteria</taxon>
        <taxon>Pseudomonadati</taxon>
        <taxon>Pseudomonadota</taxon>
        <taxon>Gammaproteobacteria</taxon>
        <taxon>Alteromonadales</taxon>
        <taxon>Idiomarinaceae</taxon>
        <taxon>Idiomarina</taxon>
    </lineage>
</organism>
<keyword evidence="9 13" id="KW-1133">Transmembrane helix</keyword>
<evidence type="ECO:0000256" key="11">
    <source>
        <dbReference type="ARBA" id="ARBA00023136"/>
    </source>
</evidence>
<evidence type="ECO:0000256" key="10">
    <source>
        <dbReference type="ARBA" id="ARBA00023004"/>
    </source>
</evidence>
<dbReference type="Gene3D" id="1.20.950.20">
    <property type="entry name" value="Transmembrane di-heme cytochromes, Chain C"/>
    <property type="match status" value="1"/>
</dbReference>
<evidence type="ECO:0000256" key="5">
    <source>
        <dbReference type="ARBA" id="ARBA00022617"/>
    </source>
</evidence>
<dbReference type="RefSeq" id="WP_126842048.1">
    <property type="nucleotide sequence ID" value="NZ_PIQH01000007.1"/>
</dbReference>
<keyword evidence="5" id="KW-0349">Heme</keyword>
<evidence type="ECO:0000256" key="12">
    <source>
        <dbReference type="ARBA" id="ARBA00037975"/>
    </source>
</evidence>
<comment type="subcellular location">
    <subcellularLocation>
        <location evidence="2">Cell membrane</location>
        <topology evidence="2">Multi-pass membrane protein</topology>
    </subcellularLocation>
</comment>
<feature type="transmembrane region" description="Helical" evidence="13">
    <location>
        <begin position="12"/>
        <end position="35"/>
    </location>
</feature>
<comment type="caution">
    <text evidence="15">The sequence shown here is derived from an EMBL/GenBank/DDBJ whole genome shotgun (WGS) entry which is preliminary data.</text>
</comment>
<feature type="transmembrane region" description="Helical" evidence="13">
    <location>
        <begin position="90"/>
        <end position="109"/>
    </location>
</feature>
<gene>
    <name evidence="15" type="ORF">CWI84_07890</name>
</gene>
<evidence type="ECO:0000259" key="14">
    <source>
        <dbReference type="Pfam" id="PF01292"/>
    </source>
</evidence>
<keyword evidence="6 13" id="KW-0812">Transmembrane</keyword>
<evidence type="ECO:0000256" key="7">
    <source>
        <dbReference type="ARBA" id="ARBA00022723"/>
    </source>
</evidence>
<keyword evidence="11 13" id="KW-0472">Membrane</keyword>
<reference evidence="15 16" key="1">
    <citation type="journal article" date="2011" name="Front. Microbiol.">
        <title>Genomic signatures of strain selection and enhancement in Bacillus atrophaeus var. globigii, a historical biowarfare simulant.</title>
        <authorList>
            <person name="Gibbons H.S."/>
            <person name="Broomall S.M."/>
            <person name="McNew L.A."/>
            <person name="Daligault H."/>
            <person name="Chapman C."/>
            <person name="Bruce D."/>
            <person name="Karavis M."/>
            <person name="Krepps M."/>
            <person name="McGregor P.A."/>
            <person name="Hong C."/>
            <person name="Park K.H."/>
            <person name="Akmal A."/>
            <person name="Feldman A."/>
            <person name="Lin J.S."/>
            <person name="Chang W.E."/>
            <person name="Higgs B.W."/>
            <person name="Demirev P."/>
            <person name="Lindquist J."/>
            <person name="Liem A."/>
            <person name="Fochler E."/>
            <person name="Read T.D."/>
            <person name="Tapia R."/>
            <person name="Johnson S."/>
            <person name="Bishop-Lilly K.A."/>
            <person name="Detter C."/>
            <person name="Han C."/>
            <person name="Sozhamannan S."/>
            <person name="Rosenzweig C.N."/>
            <person name="Skowronski E.W."/>
        </authorList>
    </citation>
    <scope>NUCLEOTIDE SEQUENCE [LARGE SCALE GENOMIC DNA]</scope>
    <source>
        <strain evidence="15 16">CC-PW-9</strain>
    </source>
</reference>
<name>A0A432ZPR4_9GAMM</name>
<comment type="cofactor">
    <cofactor evidence="1">
        <name>heme b</name>
        <dbReference type="ChEBI" id="CHEBI:60344"/>
    </cofactor>
</comment>
<dbReference type="PANTHER" id="PTHR30529">
    <property type="entry name" value="CYTOCHROME B561"/>
    <property type="match status" value="1"/>
</dbReference>
<dbReference type="GO" id="GO:0022904">
    <property type="term" value="P:respiratory electron transport chain"/>
    <property type="evidence" value="ECO:0007669"/>
    <property type="project" value="InterPro"/>
</dbReference>
<dbReference type="Proteomes" id="UP000287996">
    <property type="component" value="Unassembled WGS sequence"/>
</dbReference>
<dbReference type="InterPro" id="IPR052168">
    <property type="entry name" value="Cytochrome_b561_oxidase"/>
</dbReference>
<keyword evidence="4" id="KW-1003">Cell membrane</keyword>
<evidence type="ECO:0000256" key="8">
    <source>
        <dbReference type="ARBA" id="ARBA00022982"/>
    </source>
</evidence>
<keyword evidence="7" id="KW-0479">Metal-binding</keyword>